<dbReference type="CDD" id="cd01347">
    <property type="entry name" value="ligand_gated_channel"/>
    <property type="match status" value="1"/>
</dbReference>
<comment type="similarity">
    <text evidence="11 12">Belongs to the TonB-dependent receptor family.</text>
</comment>
<dbReference type="Pfam" id="PF07715">
    <property type="entry name" value="Plug"/>
    <property type="match status" value="1"/>
</dbReference>
<evidence type="ECO:0000256" key="5">
    <source>
        <dbReference type="ARBA" id="ARBA00022692"/>
    </source>
</evidence>
<feature type="domain" description="TonB-dependent receptor-like beta-barrel" evidence="14">
    <location>
        <begin position="188"/>
        <end position="666"/>
    </location>
</feature>
<evidence type="ECO:0000256" key="12">
    <source>
        <dbReference type="RuleBase" id="RU003357"/>
    </source>
</evidence>
<dbReference type="PANTHER" id="PTHR32552">
    <property type="entry name" value="FERRICHROME IRON RECEPTOR-RELATED"/>
    <property type="match status" value="1"/>
</dbReference>
<gene>
    <name evidence="16" type="ORF">J1N51_12765</name>
</gene>
<keyword evidence="13" id="KW-0732">Signal</keyword>
<comment type="subcellular location">
    <subcellularLocation>
        <location evidence="1 11">Cell outer membrane</location>
        <topology evidence="1 11">Multi-pass membrane protein</topology>
    </subcellularLocation>
</comment>
<keyword evidence="10 11" id="KW-0998">Cell outer membrane</keyword>
<proteinExistence type="inferred from homology"/>
<dbReference type="GO" id="GO:0009279">
    <property type="term" value="C:cell outer membrane"/>
    <property type="evidence" value="ECO:0007669"/>
    <property type="project" value="UniProtKB-SubCell"/>
</dbReference>
<keyword evidence="2 11" id="KW-0813">Transport</keyword>
<feature type="signal peptide" evidence="13">
    <location>
        <begin position="1"/>
        <end position="21"/>
    </location>
</feature>
<sequence length="703" mass="78237">MKRTPSVLVVAIGLVHSIALASDDTNQTAEQIAPILSAKQKSIEVITTTASRIEASTGSIPLALSVVGADALARKNAVHVEQALQLVAGANIHRGNGQEYLPSLRSPVLSGAGACGGLLTLEDGIPLRSSGFCNINELFESHTEQATRIEVLKGPGSPLYGSNAIHGVINVVTPDTTYSHFKAGLDLGSYGYKRTKLSTGTEFDNQGLGLAVTLTDDTGFRDDESVEQHKVSLRHRYDGQVYSVKSGLTYTNLDQQTAGFIEGFEAYKDEGTSQQNFDPDAFRQASALRAWSQINWTRGETTFSITPYVRNQDMTFFKHFLPGTPLEENNQTGVGILSLMHAEVNDNWQLEFGVDTDVTQGEFLQYQSNETEGSAFLKATVPTGKHYDYDVTQYSFASFLMSKWQYRGWRLELGGRLENVTYDYNNNMLVGRTKDNGEACGFGGCRYSRPESRKNDFSGFSPSFSLAYQIDQSHQVYTNVSKGYRVPQTAELYQLQRQQTVAELEEETVRSIEIGAKGYLSKGSYLLSFYKMNKANTIYRDSDFFTVSNGKTKHSGVELELDWQLTDSLTMRFAGAHSKHTYDADQYSGGQNINGNEIDTAPRNVATLGLDWQTTNSVSFGTSLRTVSRYFTDPENQHSYEGHNVVDAYAHWQFNPNLDVRLIIRNAFDARYAERADYTSFTGDRYFPGLPRRVTLTINYKAW</sequence>
<dbReference type="InterPro" id="IPR037066">
    <property type="entry name" value="Plug_dom_sf"/>
</dbReference>
<keyword evidence="17" id="KW-1185">Reference proteome</keyword>
<evidence type="ECO:0000256" key="3">
    <source>
        <dbReference type="ARBA" id="ARBA00022452"/>
    </source>
</evidence>
<dbReference type="Pfam" id="PF00593">
    <property type="entry name" value="TonB_dep_Rec_b-barrel"/>
    <property type="match status" value="1"/>
</dbReference>
<feature type="chain" id="PRO_5037837414" evidence="13">
    <location>
        <begin position="22"/>
        <end position="703"/>
    </location>
</feature>
<dbReference type="InterPro" id="IPR036942">
    <property type="entry name" value="Beta-barrel_TonB_sf"/>
</dbReference>
<evidence type="ECO:0000256" key="10">
    <source>
        <dbReference type="ARBA" id="ARBA00023237"/>
    </source>
</evidence>
<evidence type="ECO:0000256" key="6">
    <source>
        <dbReference type="ARBA" id="ARBA00023004"/>
    </source>
</evidence>
<keyword evidence="8 12" id="KW-0798">TonB box</keyword>
<evidence type="ECO:0000256" key="8">
    <source>
        <dbReference type="ARBA" id="ARBA00023077"/>
    </source>
</evidence>
<name>A0A975DC33_9GAMM</name>
<dbReference type="GO" id="GO:0006826">
    <property type="term" value="P:iron ion transport"/>
    <property type="evidence" value="ECO:0007669"/>
    <property type="project" value="UniProtKB-KW"/>
</dbReference>
<evidence type="ECO:0000313" key="17">
    <source>
        <dbReference type="Proteomes" id="UP000682739"/>
    </source>
</evidence>
<dbReference type="InterPro" id="IPR039426">
    <property type="entry name" value="TonB-dep_rcpt-like"/>
</dbReference>
<evidence type="ECO:0000256" key="1">
    <source>
        <dbReference type="ARBA" id="ARBA00004571"/>
    </source>
</evidence>
<evidence type="ECO:0000256" key="2">
    <source>
        <dbReference type="ARBA" id="ARBA00022448"/>
    </source>
</evidence>
<reference evidence="16" key="1">
    <citation type="submission" date="2021-03" db="EMBL/GenBank/DDBJ databases">
        <title>Description of Psychrosphaera ytuae sp. nov. isolated from deep sea sediment of South China Sea.</title>
        <authorList>
            <person name="Zhang J."/>
            <person name="Xu X.-D."/>
        </authorList>
    </citation>
    <scope>NUCLEOTIDE SEQUENCE</scope>
    <source>
        <strain evidence="16">MTZ26</strain>
    </source>
</reference>
<evidence type="ECO:0000256" key="9">
    <source>
        <dbReference type="ARBA" id="ARBA00023136"/>
    </source>
</evidence>
<evidence type="ECO:0000256" key="13">
    <source>
        <dbReference type="SAM" id="SignalP"/>
    </source>
</evidence>
<keyword evidence="5 11" id="KW-0812">Transmembrane</keyword>
<dbReference type="Proteomes" id="UP000682739">
    <property type="component" value="Chromosome"/>
</dbReference>
<dbReference type="InterPro" id="IPR012910">
    <property type="entry name" value="Plug_dom"/>
</dbReference>
<keyword evidence="3 11" id="KW-1134">Transmembrane beta strand</keyword>
<accession>A0A975DC33</accession>
<dbReference type="AlphaFoldDB" id="A0A975DC33"/>
<evidence type="ECO:0000259" key="15">
    <source>
        <dbReference type="Pfam" id="PF07715"/>
    </source>
</evidence>
<dbReference type="RefSeq" id="WP_208831637.1">
    <property type="nucleotide sequence ID" value="NZ_CP072110.1"/>
</dbReference>
<dbReference type="PROSITE" id="PS52016">
    <property type="entry name" value="TONB_DEPENDENT_REC_3"/>
    <property type="match status" value="1"/>
</dbReference>
<evidence type="ECO:0000256" key="4">
    <source>
        <dbReference type="ARBA" id="ARBA00022496"/>
    </source>
</evidence>
<keyword evidence="9 11" id="KW-0472">Membrane</keyword>
<keyword evidence="6" id="KW-0408">Iron</keyword>
<dbReference type="PANTHER" id="PTHR32552:SF81">
    <property type="entry name" value="TONB-DEPENDENT OUTER MEMBRANE RECEPTOR"/>
    <property type="match status" value="1"/>
</dbReference>
<dbReference type="InterPro" id="IPR000531">
    <property type="entry name" value="Beta-barrel_TonB"/>
</dbReference>
<dbReference type="EMBL" id="CP072110">
    <property type="protein sequence ID" value="QTH63581.1"/>
    <property type="molecule type" value="Genomic_DNA"/>
</dbReference>
<evidence type="ECO:0000313" key="16">
    <source>
        <dbReference type="EMBL" id="QTH63581.1"/>
    </source>
</evidence>
<evidence type="ECO:0000259" key="14">
    <source>
        <dbReference type="Pfam" id="PF00593"/>
    </source>
</evidence>
<evidence type="ECO:0000256" key="7">
    <source>
        <dbReference type="ARBA" id="ARBA00023065"/>
    </source>
</evidence>
<keyword evidence="16" id="KW-0675">Receptor</keyword>
<evidence type="ECO:0000256" key="11">
    <source>
        <dbReference type="PROSITE-ProRule" id="PRU01360"/>
    </source>
</evidence>
<feature type="domain" description="TonB-dependent receptor plug" evidence="15">
    <location>
        <begin position="59"/>
        <end position="168"/>
    </location>
</feature>
<keyword evidence="4" id="KW-0410">Iron transport</keyword>
<dbReference type="SUPFAM" id="SSF56935">
    <property type="entry name" value="Porins"/>
    <property type="match status" value="1"/>
</dbReference>
<dbReference type="KEGG" id="psym:J1N51_12765"/>
<dbReference type="Gene3D" id="2.170.130.10">
    <property type="entry name" value="TonB-dependent receptor, plug domain"/>
    <property type="match status" value="1"/>
</dbReference>
<keyword evidence="7" id="KW-0406">Ion transport</keyword>
<protein>
    <submittedName>
        <fullName evidence="16">TonB-dependent receptor</fullName>
    </submittedName>
</protein>
<organism evidence="16 17">
    <name type="scientific">Psychrosphaera ytuae</name>
    <dbReference type="NCBI Taxonomy" id="2820710"/>
    <lineage>
        <taxon>Bacteria</taxon>
        <taxon>Pseudomonadati</taxon>
        <taxon>Pseudomonadota</taxon>
        <taxon>Gammaproteobacteria</taxon>
        <taxon>Alteromonadales</taxon>
        <taxon>Pseudoalteromonadaceae</taxon>
        <taxon>Psychrosphaera</taxon>
    </lineage>
</organism>
<dbReference type="Gene3D" id="2.40.170.20">
    <property type="entry name" value="TonB-dependent receptor, beta-barrel domain"/>
    <property type="match status" value="1"/>
</dbReference>